<dbReference type="AlphaFoldDB" id="X1FGL9"/>
<sequence>KDFGYGVPTKSILLVDLKPIEEFVTKHENN</sequence>
<comment type="caution">
    <text evidence="1">The sequence shown here is derived from an EMBL/GenBank/DDBJ whole genome shotgun (WGS) entry which is preliminary data.</text>
</comment>
<proteinExistence type="predicted"/>
<name>X1FGL9_9ZZZZ</name>
<feature type="non-terminal residue" evidence="1">
    <location>
        <position position="1"/>
    </location>
</feature>
<evidence type="ECO:0000313" key="1">
    <source>
        <dbReference type="EMBL" id="GAH44102.1"/>
    </source>
</evidence>
<reference evidence="1" key="1">
    <citation type="journal article" date="2014" name="Front. Microbiol.">
        <title>High frequency of phylogenetically diverse reductive dehalogenase-homologous genes in deep subseafloor sedimentary metagenomes.</title>
        <authorList>
            <person name="Kawai M."/>
            <person name="Futagami T."/>
            <person name="Toyoda A."/>
            <person name="Takaki Y."/>
            <person name="Nishi S."/>
            <person name="Hori S."/>
            <person name="Arai W."/>
            <person name="Tsubouchi T."/>
            <person name="Morono Y."/>
            <person name="Uchiyama I."/>
            <person name="Ito T."/>
            <person name="Fujiyama A."/>
            <person name="Inagaki F."/>
            <person name="Takami H."/>
        </authorList>
    </citation>
    <scope>NUCLEOTIDE SEQUENCE</scope>
    <source>
        <strain evidence="1">Expedition CK06-06</strain>
    </source>
</reference>
<dbReference type="EMBL" id="BARU01012710">
    <property type="protein sequence ID" value="GAH44102.1"/>
    <property type="molecule type" value="Genomic_DNA"/>
</dbReference>
<gene>
    <name evidence="1" type="ORF">S03H2_23302</name>
</gene>
<accession>X1FGL9</accession>
<protein>
    <submittedName>
        <fullName evidence="1">Uncharacterized protein</fullName>
    </submittedName>
</protein>
<organism evidence="1">
    <name type="scientific">marine sediment metagenome</name>
    <dbReference type="NCBI Taxonomy" id="412755"/>
    <lineage>
        <taxon>unclassified sequences</taxon>
        <taxon>metagenomes</taxon>
        <taxon>ecological metagenomes</taxon>
    </lineage>
</organism>